<dbReference type="SMART" id="SM00863">
    <property type="entry name" value="tRNA_SAD"/>
    <property type="match status" value="1"/>
</dbReference>
<dbReference type="SUPFAM" id="SSF55681">
    <property type="entry name" value="Class II aaRS and biotin synthetases"/>
    <property type="match status" value="1"/>
</dbReference>
<dbReference type="NCBIfam" id="TIGR00344">
    <property type="entry name" value="alaS"/>
    <property type="match status" value="1"/>
</dbReference>
<evidence type="ECO:0000256" key="9">
    <source>
        <dbReference type="ARBA" id="ARBA00022917"/>
    </source>
</evidence>
<dbReference type="RefSeq" id="WP_343789042.1">
    <property type="nucleotide sequence ID" value="NZ_BAAAGA010000001.1"/>
</dbReference>
<keyword evidence="6 11" id="KW-0862">Zinc</keyword>
<comment type="cofactor">
    <cofactor evidence="11">
        <name>Zn(2+)</name>
        <dbReference type="ChEBI" id="CHEBI:29105"/>
    </cofactor>
    <text evidence="11">Binds 1 zinc ion per subunit.</text>
</comment>
<dbReference type="CDD" id="cd00673">
    <property type="entry name" value="AlaRS_core"/>
    <property type="match status" value="1"/>
</dbReference>
<keyword evidence="5 11" id="KW-0547">Nucleotide-binding</keyword>
<gene>
    <name evidence="11 13" type="primary">alaS</name>
    <name evidence="13" type="ORF">GCM10009422_02140</name>
</gene>
<feature type="binding site" evidence="11">
    <location>
        <position position="674"/>
    </location>
    <ligand>
        <name>Zn(2+)</name>
        <dbReference type="ChEBI" id="CHEBI:29105"/>
    </ligand>
</feature>
<dbReference type="PRINTS" id="PR00980">
    <property type="entry name" value="TRNASYNTHALA"/>
</dbReference>
<dbReference type="GO" id="GO:0016874">
    <property type="term" value="F:ligase activity"/>
    <property type="evidence" value="ECO:0007669"/>
    <property type="project" value="UniProtKB-KW"/>
</dbReference>
<keyword evidence="4 11" id="KW-0479">Metal-binding</keyword>
<dbReference type="SUPFAM" id="SSF55186">
    <property type="entry name" value="ThrRS/AlaRS common domain"/>
    <property type="match status" value="1"/>
</dbReference>
<evidence type="ECO:0000259" key="12">
    <source>
        <dbReference type="PROSITE" id="PS50860"/>
    </source>
</evidence>
<dbReference type="InterPro" id="IPR045864">
    <property type="entry name" value="aa-tRNA-synth_II/BPL/LPL"/>
</dbReference>
<evidence type="ECO:0000256" key="5">
    <source>
        <dbReference type="ARBA" id="ARBA00022741"/>
    </source>
</evidence>
<dbReference type="Pfam" id="PF01411">
    <property type="entry name" value="tRNA-synt_2c"/>
    <property type="match status" value="1"/>
</dbReference>
<comment type="subcellular location">
    <subcellularLocation>
        <location evidence="11">Cytoplasm</location>
    </subcellularLocation>
</comment>
<evidence type="ECO:0000256" key="11">
    <source>
        <dbReference type="HAMAP-Rule" id="MF_00036"/>
    </source>
</evidence>
<evidence type="ECO:0000256" key="7">
    <source>
        <dbReference type="ARBA" id="ARBA00022840"/>
    </source>
</evidence>
<dbReference type="InterPro" id="IPR050058">
    <property type="entry name" value="Ala-tRNA_ligase"/>
</dbReference>
<name>A0ABP3RHZ8_9CAUL</name>
<evidence type="ECO:0000313" key="13">
    <source>
        <dbReference type="EMBL" id="GAA0610869.1"/>
    </source>
</evidence>
<dbReference type="EMBL" id="BAAAGA010000001">
    <property type="protein sequence ID" value="GAA0610869.1"/>
    <property type="molecule type" value="Genomic_DNA"/>
</dbReference>
<keyword evidence="8 11" id="KW-0694">RNA-binding</keyword>
<dbReference type="InterPro" id="IPR018164">
    <property type="entry name" value="Ala-tRNA-synth_IIc_N"/>
</dbReference>
<proteinExistence type="inferred from homology"/>
<dbReference type="InterPro" id="IPR012947">
    <property type="entry name" value="tRNA_SAD"/>
</dbReference>
<dbReference type="PROSITE" id="PS50860">
    <property type="entry name" value="AA_TRNA_LIGASE_II_ALA"/>
    <property type="match status" value="1"/>
</dbReference>
<keyword evidence="3 11" id="KW-0436">Ligase</keyword>
<reference evidence="14" key="1">
    <citation type="journal article" date="2019" name="Int. J. Syst. Evol. Microbiol.">
        <title>The Global Catalogue of Microorganisms (GCM) 10K type strain sequencing project: providing services to taxonomists for standard genome sequencing and annotation.</title>
        <authorList>
            <consortium name="The Broad Institute Genomics Platform"/>
            <consortium name="The Broad Institute Genome Sequencing Center for Infectious Disease"/>
            <person name="Wu L."/>
            <person name="Ma J."/>
        </authorList>
    </citation>
    <scope>NUCLEOTIDE SEQUENCE [LARGE SCALE GENOMIC DNA]</scope>
    <source>
        <strain evidence="14">JCM 12928</strain>
    </source>
</reference>
<protein>
    <recommendedName>
        <fullName evidence="11">Alanine--tRNA ligase</fullName>
        <ecNumber evidence="11">6.1.1.7</ecNumber>
    </recommendedName>
    <alternativeName>
        <fullName evidence="11">Alanyl-tRNA synthetase</fullName>
        <shortName evidence="11">AlaRS</shortName>
    </alternativeName>
</protein>
<dbReference type="PANTHER" id="PTHR11777">
    <property type="entry name" value="ALANYL-TRNA SYNTHETASE"/>
    <property type="match status" value="1"/>
</dbReference>
<dbReference type="HAMAP" id="MF_00036_B">
    <property type="entry name" value="Ala_tRNA_synth_B"/>
    <property type="match status" value="1"/>
</dbReference>
<evidence type="ECO:0000313" key="14">
    <source>
        <dbReference type="Proteomes" id="UP001501352"/>
    </source>
</evidence>
<organism evidence="13 14">
    <name type="scientific">Brevundimonas kwangchunensis</name>
    <dbReference type="NCBI Taxonomy" id="322163"/>
    <lineage>
        <taxon>Bacteria</taxon>
        <taxon>Pseudomonadati</taxon>
        <taxon>Pseudomonadota</taxon>
        <taxon>Alphaproteobacteria</taxon>
        <taxon>Caulobacterales</taxon>
        <taxon>Caulobacteraceae</taxon>
        <taxon>Brevundimonas</taxon>
    </lineage>
</organism>
<comment type="domain">
    <text evidence="11">Consists of three domains; the N-terminal catalytic domain, the editing domain and the C-terminal C-Ala domain. The editing domain removes incorrectly charged amino acids, while the C-Ala domain, along with tRNA(Ala), serves as a bridge to cooperatively bring together the editing and aminoacylation centers thus stimulating deacylation of misacylated tRNAs.</text>
</comment>
<dbReference type="SUPFAM" id="SSF50447">
    <property type="entry name" value="Translation proteins"/>
    <property type="match status" value="1"/>
</dbReference>
<feature type="binding site" evidence="11">
    <location>
        <position position="568"/>
    </location>
    <ligand>
        <name>Zn(2+)</name>
        <dbReference type="ChEBI" id="CHEBI:29105"/>
    </ligand>
</feature>
<keyword evidence="10 11" id="KW-0030">Aminoacyl-tRNA synthetase</keyword>
<evidence type="ECO:0000256" key="4">
    <source>
        <dbReference type="ARBA" id="ARBA00022723"/>
    </source>
</evidence>
<dbReference type="Gene3D" id="3.30.54.20">
    <property type="match status" value="1"/>
</dbReference>
<evidence type="ECO:0000256" key="1">
    <source>
        <dbReference type="ARBA" id="ARBA00008226"/>
    </source>
</evidence>
<dbReference type="InterPro" id="IPR023033">
    <property type="entry name" value="Ala_tRNA_ligase_euk/bac"/>
</dbReference>
<keyword evidence="11" id="KW-0963">Cytoplasm</keyword>
<comment type="catalytic activity">
    <reaction evidence="11">
        <text>tRNA(Ala) + L-alanine + ATP = L-alanyl-tRNA(Ala) + AMP + diphosphate</text>
        <dbReference type="Rhea" id="RHEA:12540"/>
        <dbReference type="Rhea" id="RHEA-COMP:9657"/>
        <dbReference type="Rhea" id="RHEA-COMP:9923"/>
        <dbReference type="ChEBI" id="CHEBI:30616"/>
        <dbReference type="ChEBI" id="CHEBI:33019"/>
        <dbReference type="ChEBI" id="CHEBI:57972"/>
        <dbReference type="ChEBI" id="CHEBI:78442"/>
        <dbReference type="ChEBI" id="CHEBI:78497"/>
        <dbReference type="ChEBI" id="CHEBI:456215"/>
        <dbReference type="EC" id="6.1.1.7"/>
    </reaction>
</comment>
<feature type="binding site" evidence="11">
    <location>
        <position position="678"/>
    </location>
    <ligand>
        <name>Zn(2+)</name>
        <dbReference type="ChEBI" id="CHEBI:29105"/>
    </ligand>
</feature>
<dbReference type="PANTHER" id="PTHR11777:SF9">
    <property type="entry name" value="ALANINE--TRNA LIGASE, CYTOPLASMIC"/>
    <property type="match status" value="1"/>
</dbReference>
<comment type="caution">
    <text evidence="13">The sequence shown here is derived from an EMBL/GenBank/DDBJ whole genome shotgun (WGS) entry which is preliminary data.</text>
</comment>
<evidence type="ECO:0000256" key="8">
    <source>
        <dbReference type="ARBA" id="ARBA00022884"/>
    </source>
</evidence>
<comment type="similarity">
    <text evidence="1 11">Belongs to the class-II aminoacyl-tRNA synthetase family.</text>
</comment>
<dbReference type="InterPro" id="IPR018165">
    <property type="entry name" value="Ala-tRNA-synth_IIc_core"/>
</dbReference>
<evidence type="ECO:0000256" key="10">
    <source>
        <dbReference type="ARBA" id="ARBA00023146"/>
    </source>
</evidence>
<dbReference type="InterPro" id="IPR018162">
    <property type="entry name" value="Ala-tRNA-ligase_IIc_anticod-bd"/>
</dbReference>
<dbReference type="SUPFAM" id="SSF101353">
    <property type="entry name" value="Putative anticodon-binding domain of alanyl-tRNA synthetase (AlaRS)"/>
    <property type="match status" value="1"/>
</dbReference>
<dbReference type="InterPro" id="IPR018163">
    <property type="entry name" value="Thr/Ala-tRNA-synth_IIc_edit"/>
</dbReference>
<keyword evidence="14" id="KW-1185">Reference proteome</keyword>
<dbReference type="Gene3D" id="3.30.980.10">
    <property type="entry name" value="Threonyl-trna Synthetase, Chain A, domain 2"/>
    <property type="match status" value="1"/>
</dbReference>
<dbReference type="InterPro" id="IPR003156">
    <property type="entry name" value="DHHA1_dom"/>
</dbReference>
<feature type="domain" description="Alanyl-transfer RNA synthetases family profile" evidence="12">
    <location>
        <begin position="2"/>
        <end position="717"/>
    </location>
</feature>
<dbReference type="Proteomes" id="UP001501352">
    <property type="component" value="Unassembled WGS sequence"/>
</dbReference>
<feature type="binding site" evidence="11">
    <location>
        <position position="564"/>
    </location>
    <ligand>
        <name>Zn(2+)</name>
        <dbReference type="ChEBI" id="CHEBI:29105"/>
    </ligand>
</feature>
<keyword evidence="2 11" id="KW-0820">tRNA-binding</keyword>
<evidence type="ECO:0000256" key="6">
    <source>
        <dbReference type="ARBA" id="ARBA00022833"/>
    </source>
</evidence>
<dbReference type="Gene3D" id="3.10.310.40">
    <property type="match status" value="1"/>
</dbReference>
<comment type="function">
    <text evidence="11">Catalyzes the attachment of alanine to tRNA(Ala) in a two-step reaction: alanine is first activated by ATP to form Ala-AMP and then transferred to the acceptor end of tRNA(Ala). Also edits incorrectly charged Ser-tRNA(Ala) and Gly-tRNA(Ala) via its editing domain.</text>
</comment>
<dbReference type="InterPro" id="IPR002318">
    <property type="entry name" value="Ala-tRNA-lgiase_IIc"/>
</dbReference>
<accession>A0ABP3RHZ8</accession>
<dbReference type="Gene3D" id="2.40.30.130">
    <property type="match status" value="1"/>
</dbReference>
<sequence length="881" mass="94451">MASLKQIRSTFLDYFAADGHEKVHSAPLVPQNDPTLLFVNAGMVPFKDYFTGAATPPYPRATSSQKCVRAGGKHNDLDNVGYTARHLTFFEMLGNFSFGDYFKEHAIESAWNLVTKDFGLDAKRLLVTVYIDDDEAAAIWKKVTGFGDDKIIRIAGSDNFWAMGDSGPCGPCTEIFWDYGDHVPGGPPGSPDEDGDRYVEIWNNVFMQFEKENDEIVRSLPKPSVDTGMGLERMTSVLQGKNSVFDTDLFQTLIAASEDATSTKSDEERAPSHRVIADHLRSSSFLIADGVTPSNEGRGYVLRRIMRRAMRHAHLLGATDPLMHRLVPTLVSEMGEAYPELKRAQPFIEDTLKQEEIRFRTTLSKGMNLFETAVQGFRPGDMVDGQTAFTLYDTYGFPLDLTQDEARRRGYGVNVDGFQDAMAQQRARSREHWKGSGQQANAGEWLKVRDRLGQTVFTGYDNTDGSGEVLTIMKDGQPADVAATGDIVEVLFDTTPFYAESGGQAGDHGTLEWPGGSAEVIDVKKQAGDLHVLSAEIISGELTTGARVAQSVDAAKRVTTRANHSAAHLLHTALKNVLGAHVAQKGQMVDAERARFDFSHNAPVTEAELESIEAEVNAVIRQNTPVETKLMAPEAAIEAGAIALFGEKYGDEVRVLTIGQSLVSDNAPYSVELCGGTHVARTGDIALFKVVQETGIAAGVRRIEALTGEAARLYVEGQAKIARNLARDFKVQPADVTGRVEGLHTSVKALEKQVAELKKQLALGGGSGGNAAPEEINGVKLIARVLDGVDGKGLRGVAEDFRKSVGTGVVALIGVTDGKAAVTVAVTADLAGKVNAADLARAAVLAMGGQGAGGKPDFAQGGAPDGSKAEDGLAAVRAALG</sequence>
<dbReference type="EC" id="6.1.1.7" evidence="11"/>
<keyword evidence="7 11" id="KW-0067">ATP-binding</keyword>
<dbReference type="Gene3D" id="3.30.930.10">
    <property type="entry name" value="Bira Bifunctional Protein, Domain 2"/>
    <property type="match status" value="1"/>
</dbReference>
<dbReference type="InterPro" id="IPR009000">
    <property type="entry name" value="Transl_B-barrel_sf"/>
</dbReference>
<dbReference type="Pfam" id="PF02272">
    <property type="entry name" value="DHHA1"/>
    <property type="match status" value="1"/>
</dbReference>
<dbReference type="Gene3D" id="6.10.250.550">
    <property type="match status" value="1"/>
</dbReference>
<keyword evidence="9 11" id="KW-0648">Protein biosynthesis</keyword>
<evidence type="ECO:0000256" key="2">
    <source>
        <dbReference type="ARBA" id="ARBA00022555"/>
    </source>
</evidence>
<dbReference type="Pfam" id="PF07973">
    <property type="entry name" value="tRNA_SAD"/>
    <property type="match status" value="1"/>
</dbReference>
<evidence type="ECO:0000256" key="3">
    <source>
        <dbReference type="ARBA" id="ARBA00022598"/>
    </source>
</evidence>